<feature type="chain" id="PRO_5047035482" evidence="2">
    <location>
        <begin position="23"/>
        <end position="66"/>
    </location>
</feature>
<keyword evidence="1" id="KW-0812">Transmembrane</keyword>
<evidence type="ECO:0000313" key="4">
    <source>
        <dbReference type="Proteomes" id="UP000199307"/>
    </source>
</evidence>
<reference evidence="3 4" key="1">
    <citation type="submission" date="2016-10" db="EMBL/GenBank/DDBJ databases">
        <authorList>
            <person name="Varghese N."/>
            <person name="Submissions S."/>
        </authorList>
    </citation>
    <scope>NUCLEOTIDE SEQUENCE [LARGE SCALE GENOMIC DNA]</scope>
    <source>
        <strain evidence="3 4">CGMCC 1.6859</strain>
    </source>
</reference>
<proteinExistence type="predicted"/>
<name>A0ABY0LPG8_9FLAO</name>
<protein>
    <submittedName>
        <fullName evidence="3">Uncharacterized protein</fullName>
    </submittedName>
</protein>
<comment type="caution">
    <text evidence="3">The sequence shown here is derived from an EMBL/GenBank/DDBJ whole genome shotgun (WGS) entry which is preliminary data.</text>
</comment>
<sequence>MNLKKTSTVLYLFILYSSALVAQGGPPPPGLPDDTPDLPIDGQCTLLLAAGIILGLIVTVKRRKSH</sequence>
<evidence type="ECO:0000256" key="2">
    <source>
        <dbReference type="SAM" id="SignalP"/>
    </source>
</evidence>
<keyword evidence="1" id="KW-1133">Transmembrane helix</keyword>
<accession>A0ABY0LPG8</accession>
<feature type="signal peptide" evidence="2">
    <location>
        <begin position="1"/>
        <end position="22"/>
    </location>
</feature>
<keyword evidence="1" id="KW-0472">Membrane</keyword>
<dbReference type="EMBL" id="FMVC01000003">
    <property type="protein sequence ID" value="SCY46467.1"/>
    <property type="molecule type" value="Genomic_DNA"/>
</dbReference>
<evidence type="ECO:0000313" key="3">
    <source>
        <dbReference type="EMBL" id="SCY46467.1"/>
    </source>
</evidence>
<evidence type="ECO:0000256" key="1">
    <source>
        <dbReference type="SAM" id="Phobius"/>
    </source>
</evidence>
<feature type="transmembrane region" description="Helical" evidence="1">
    <location>
        <begin position="40"/>
        <end position="60"/>
    </location>
</feature>
<organism evidence="3 4">
    <name type="scientific">Flavobacterium anhuiense</name>
    <dbReference type="NCBI Taxonomy" id="459526"/>
    <lineage>
        <taxon>Bacteria</taxon>
        <taxon>Pseudomonadati</taxon>
        <taxon>Bacteroidota</taxon>
        <taxon>Flavobacteriia</taxon>
        <taxon>Flavobacteriales</taxon>
        <taxon>Flavobacteriaceae</taxon>
        <taxon>Flavobacterium</taxon>
    </lineage>
</organism>
<gene>
    <name evidence="3" type="ORF">SAMN02927916_2184</name>
</gene>
<dbReference type="Proteomes" id="UP000199307">
    <property type="component" value="Unassembled WGS sequence"/>
</dbReference>
<keyword evidence="2" id="KW-0732">Signal</keyword>
<keyword evidence="4" id="KW-1185">Reference proteome</keyword>